<keyword evidence="3" id="KW-0520">NAD</keyword>
<dbReference type="PANTHER" id="PTHR11085:SF10">
    <property type="entry name" value="NAD-DEPENDENT PROTEIN DEACYLASE SIRTUIN-5, MITOCHONDRIAL-RELATED"/>
    <property type="match status" value="1"/>
</dbReference>
<dbReference type="Gene3D" id="3.30.1600.10">
    <property type="entry name" value="SIR2/SIRT2 'Small Domain"/>
    <property type="match status" value="2"/>
</dbReference>
<dbReference type="PROSITE" id="PS50305">
    <property type="entry name" value="SIRTUIN"/>
    <property type="match status" value="1"/>
</dbReference>
<feature type="binding site" evidence="4">
    <location>
        <position position="148"/>
    </location>
    <ligand>
        <name>Zn(2+)</name>
        <dbReference type="ChEBI" id="CHEBI:29105"/>
    </ligand>
</feature>
<dbReference type="GO" id="GO:0017136">
    <property type="term" value="F:histone deacetylase activity, NAD-dependent"/>
    <property type="evidence" value="ECO:0007669"/>
    <property type="project" value="TreeGrafter"/>
</dbReference>
<comment type="similarity">
    <text evidence="1">Belongs to the sirtuin family. Class I subfamily.</text>
</comment>
<reference evidence="6" key="1">
    <citation type="submission" date="2021-03" db="EMBL/GenBank/DDBJ databases">
        <title>Revisited historic fungal species revealed as producer of novel bioactive compounds through whole genome sequencing and comparative genomics.</title>
        <authorList>
            <person name="Vignolle G.A."/>
            <person name="Hochenegger N."/>
            <person name="Mach R.L."/>
            <person name="Mach-Aigner A.R."/>
            <person name="Javad Rahimi M."/>
            <person name="Salim K.A."/>
            <person name="Chan C.M."/>
            <person name="Lim L.B.L."/>
            <person name="Cai F."/>
            <person name="Druzhinina I.S."/>
            <person name="U'Ren J.M."/>
            <person name="Derntl C."/>
        </authorList>
    </citation>
    <scope>NUCLEOTIDE SEQUENCE</scope>
    <source>
        <strain evidence="6">TUCIM 5799</strain>
    </source>
</reference>
<feature type="binding site" evidence="4">
    <location>
        <position position="142"/>
    </location>
    <ligand>
        <name>Zn(2+)</name>
        <dbReference type="ChEBI" id="CHEBI:29105"/>
    </ligand>
</feature>
<evidence type="ECO:0000256" key="4">
    <source>
        <dbReference type="PROSITE-ProRule" id="PRU00236"/>
    </source>
</evidence>
<dbReference type="PANTHER" id="PTHR11085">
    <property type="entry name" value="NAD-DEPENDENT PROTEIN DEACYLASE SIRTUIN-5, MITOCHONDRIAL-RELATED"/>
    <property type="match status" value="1"/>
</dbReference>
<feature type="binding site" evidence="4">
    <location>
        <position position="251"/>
    </location>
    <ligand>
        <name>Zn(2+)</name>
        <dbReference type="ChEBI" id="CHEBI:29105"/>
    </ligand>
</feature>
<feature type="binding site" evidence="4">
    <location>
        <position position="248"/>
    </location>
    <ligand>
        <name>Zn(2+)</name>
        <dbReference type="ChEBI" id="CHEBI:29105"/>
    </ligand>
</feature>
<dbReference type="InterPro" id="IPR026591">
    <property type="entry name" value="Sirtuin_cat_small_dom_sf"/>
</dbReference>
<evidence type="ECO:0000313" key="7">
    <source>
        <dbReference type="Proteomes" id="UP000829685"/>
    </source>
</evidence>
<dbReference type="GO" id="GO:0070403">
    <property type="term" value="F:NAD+ binding"/>
    <property type="evidence" value="ECO:0007669"/>
    <property type="project" value="InterPro"/>
</dbReference>
<evidence type="ECO:0000259" key="5">
    <source>
        <dbReference type="PROSITE" id="PS50305"/>
    </source>
</evidence>
<gene>
    <name evidence="6" type="ORF">JX265_010284</name>
</gene>
<proteinExistence type="inferred from homology"/>
<feature type="active site" description="Proton acceptor" evidence="4">
    <location>
        <position position="134"/>
    </location>
</feature>
<evidence type="ECO:0000256" key="2">
    <source>
        <dbReference type="ARBA" id="ARBA00022679"/>
    </source>
</evidence>
<keyword evidence="4" id="KW-0479">Metal-binding</keyword>
<protein>
    <recommendedName>
        <fullName evidence="5">Deacetylase sirtuin-type domain-containing protein</fullName>
    </recommendedName>
</protein>
<dbReference type="Gene3D" id="3.40.50.1220">
    <property type="entry name" value="TPP-binding domain"/>
    <property type="match status" value="2"/>
</dbReference>
<dbReference type="SUPFAM" id="SSF52467">
    <property type="entry name" value="DHS-like NAD/FAD-binding domain"/>
    <property type="match status" value="1"/>
</dbReference>
<keyword evidence="7" id="KW-1185">Reference proteome</keyword>
<dbReference type="InterPro" id="IPR026590">
    <property type="entry name" value="Ssirtuin_cat_dom"/>
</dbReference>
<dbReference type="EMBL" id="JAFIMR010000033">
    <property type="protein sequence ID" value="KAI1859835.1"/>
    <property type="molecule type" value="Genomic_DNA"/>
</dbReference>
<evidence type="ECO:0000256" key="3">
    <source>
        <dbReference type="ARBA" id="ARBA00023027"/>
    </source>
</evidence>
<organism evidence="6 7">
    <name type="scientific">Neoarthrinium moseri</name>
    <dbReference type="NCBI Taxonomy" id="1658444"/>
    <lineage>
        <taxon>Eukaryota</taxon>
        <taxon>Fungi</taxon>
        <taxon>Dikarya</taxon>
        <taxon>Ascomycota</taxon>
        <taxon>Pezizomycotina</taxon>
        <taxon>Sordariomycetes</taxon>
        <taxon>Xylariomycetidae</taxon>
        <taxon>Amphisphaeriales</taxon>
        <taxon>Apiosporaceae</taxon>
        <taxon>Neoarthrinium</taxon>
    </lineage>
</organism>
<evidence type="ECO:0000313" key="6">
    <source>
        <dbReference type="EMBL" id="KAI1859835.1"/>
    </source>
</evidence>
<name>A0A9P9WEE8_9PEZI</name>
<evidence type="ECO:0000256" key="1">
    <source>
        <dbReference type="ARBA" id="ARBA00006924"/>
    </source>
</evidence>
<dbReference type="InterPro" id="IPR050134">
    <property type="entry name" value="NAD-dep_sirtuin_deacylases"/>
</dbReference>
<dbReference type="InterPro" id="IPR029035">
    <property type="entry name" value="DHS-like_NAD/FAD-binding_dom"/>
</dbReference>
<dbReference type="Proteomes" id="UP000829685">
    <property type="component" value="Unassembled WGS sequence"/>
</dbReference>
<dbReference type="GO" id="GO:0005634">
    <property type="term" value="C:nucleus"/>
    <property type="evidence" value="ECO:0007669"/>
    <property type="project" value="TreeGrafter"/>
</dbReference>
<accession>A0A9P9WEE8</accession>
<comment type="caution">
    <text evidence="6">The sequence shown here is derived from an EMBL/GenBank/DDBJ whole genome shotgun (WGS) entry which is preliminary data.</text>
</comment>
<keyword evidence="2" id="KW-0808">Transferase</keyword>
<feature type="domain" description="Deacetylase sirtuin-type" evidence="5">
    <location>
        <begin position="9"/>
        <end position="353"/>
    </location>
</feature>
<dbReference type="Pfam" id="PF02146">
    <property type="entry name" value="SIR2"/>
    <property type="match status" value="2"/>
</dbReference>
<dbReference type="AlphaFoldDB" id="A0A9P9WEE8"/>
<dbReference type="InterPro" id="IPR003000">
    <property type="entry name" value="Sirtuin"/>
</dbReference>
<dbReference type="GO" id="GO:0046872">
    <property type="term" value="F:metal ion binding"/>
    <property type="evidence" value="ECO:0007669"/>
    <property type="project" value="UniProtKB-KW"/>
</dbReference>
<sequence length="356" mass="38027">MAVSTLPASNLDEAAVADFHETLLQSKRIVAVLGAGLSAASGLPTYRGVGSGGLWRNYDATQIATPAAFRHDPGLVWQYTSHLRRLALGAAPNPAHYALAELARRVPGFMALTQNVDNLSPRAEHPAAQLNQLHGNLFDMRCSDEANCGYIERGNFKDPLTPALAASPEEQDATVSNNESVKRPKATAWLLEGIARKNRQILGHDYQEAAPLRTDQAALKSGDDESTESRLAVVPEPSNIPPADLPQCPKCSTNLLRPNIVWFGEALPADIVAEVDNMFNDSQPIDLCIVIGTSGSVWPAAGFADLARKKGARIAVVNLDVSDVKNMRPGTDWVFAGDAAVVVPELLKPVMGSLSG</sequence>
<keyword evidence="4" id="KW-0862">Zinc</keyword>